<organism evidence="2 3">
    <name type="scientific">Micromonospora citrea</name>
    <dbReference type="NCBI Taxonomy" id="47855"/>
    <lineage>
        <taxon>Bacteria</taxon>
        <taxon>Bacillati</taxon>
        <taxon>Actinomycetota</taxon>
        <taxon>Actinomycetes</taxon>
        <taxon>Micromonosporales</taxon>
        <taxon>Micromonosporaceae</taxon>
        <taxon>Micromonospora</taxon>
    </lineage>
</organism>
<evidence type="ECO:0000313" key="2">
    <source>
        <dbReference type="EMBL" id="SCL45101.1"/>
    </source>
</evidence>
<keyword evidence="1" id="KW-0812">Transmembrane</keyword>
<feature type="transmembrane region" description="Helical" evidence="1">
    <location>
        <begin position="164"/>
        <end position="187"/>
    </location>
</feature>
<keyword evidence="3" id="KW-1185">Reference proteome</keyword>
<dbReference type="NCBIfam" id="NF038403">
    <property type="entry name" value="perm_prefix_1"/>
    <property type="match status" value="1"/>
</dbReference>
<dbReference type="STRING" id="47855.GA0070606_0603"/>
<dbReference type="OrthoDB" id="3385697at2"/>
<feature type="transmembrane region" description="Helical" evidence="1">
    <location>
        <begin position="126"/>
        <end position="152"/>
    </location>
</feature>
<keyword evidence="1" id="KW-0472">Membrane</keyword>
<proteinExistence type="predicted"/>
<dbReference type="RefSeq" id="WP_091094941.1">
    <property type="nucleotide sequence ID" value="NZ_FMHZ01000002.1"/>
</dbReference>
<protein>
    <submittedName>
        <fullName evidence="2">Uncharacterized protein</fullName>
    </submittedName>
</protein>
<dbReference type="Proteomes" id="UP000199001">
    <property type="component" value="Unassembled WGS sequence"/>
</dbReference>
<keyword evidence="1" id="KW-1133">Transmembrane helix</keyword>
<name>A0A1C6TTZ1_9ACTN</name>
<gene>
    <name evidence="2" type="ORF">GA0070606_0603</name>
</gene>
<dbReference type="EMBL" id="FMHZ01000002">
    <property type="protein sequence ID" value="SCL45101.1"/>
    <property type="molecule type" value="Genomic_DNA"/>
</dbReference>
<accession>A0A1C6TTZ1</accession>
<dbReference type="InterPro" id="IPR047928">
    <property type="entry name" value="Perm_prefix_1"/>
</dbReference>
<feature type="transmembrane region" description="Helical" evidence="1">
    <location>
        <begin position="193"/>
        <end position="212"/>
    </location>
</feature>
<sequence length="231" mass="23399">MTALDRRTGPDPIEEHLAGLAAVLHGPARAKARMLAEARDGLTDAVAALACDAAPDDPAAARQAVRDFGSIEEVAPAFQQELTVAQARHTARVVLLAVPFLMACWHLVTVVGQGRGRHLSEHAQSLAAHLGGVATAAALLAAASLAATGALARRLPTPHRLPMMVAWAGTTATTALVTSALTLAVAAALAGNWALGALVGALTVALHARIAAAARACRECARALVAAPAEG</sequence>
<feature type="transmembrane region" description="Helical" evidence="1">
    <location>
        <begin position="93"/>
        <end position="114"/>
    </location>
</feature>
<reference evidence="3" key="1">
    <citation type="submission" date="2016-06" db="EMBL/GenBank/DDBJ databases">
        <authorList>
            <person name="Varghese N."/>
            <person name="Submissions Spin"/>
        </authorList>
    </citation>
    <scope>NUCLEOTIDE SEQUENCE [LARGE SCALE GENOMIC DNA]</scope>
    <source>
        <strain evidence="3">DSM 43903</strain>
    </source>
</reference>
<evidence type="ECO:0000313" key="3">
    <source>
        <dbReference type="Proteomes" id="UP000199001"/>
    </source>
</evidence>
<evidence type="ECO:0000256" key="1">
    <source>
        <dbReference type="SAM" id="Phobius"/>
    </source>
</evidence>
<dbReference type="AlphaFoldDB" id="A0A1C6TTZ1"/>